<dbReference type="Proteomes" id="UP001597319">
    <property type="component" value="Unassembled WGS sequence"/>
</dbReference>
<organism evidence="1 2">
    <name type="scientific">Aquimarina rubra</name>
    <dbReference type="NCBI Taxonomy" id="1920033"/>
    <lineage>
        <taxon>Bacteria</taxon>
        <taxon>Pseudomonadati</taxon>
        <taxon>Bacteroidota</taxon>
        <taxon>Flavobacteriia</taxon>
        <taxon>Flavobacteriales</taxon>
        <taxon>Flavobacteriaceae</taxon>
        <taxon>Aquimarina</taxon>
    </lineage>
</organism>
<sequence length="103" mass="12265">MKVAEFENRAKYQNGYDREFGDWKIIDIHQIPTEFIESSEIDFYCSNGKVVYLLRLRYRKTESYVISEESKDLSCTYLIAEFPIQKIDNEVLRATLGKFKYKS</sequence>
<evidence type="ECO:0000313" key="1">
    <source>
        <dbReference type="EMBL" id="MFD2562918.1"/>
    </source>
</evidence>
<evidence type="ECO:0000313" key="2">
    <source>
        <dbReference type="Proteomes" id="UP001597319"/>
    </source>
</evidence>
<reference evidence="2" key="1">
    <citation type="journal article" date="2019" name="Int. J. Syst. Evol. Microbiol.">
        <title>The Global Catalogue of Microorganisms (GCM) 10K type strain sequencing project: providing services to taxonomists for standard genome sequencing and annotation.</title>
        <authorList>
            <consortium name="The Broad Institute Genomics Platform"/>
            <consortium name="The Broad Institute Genome Sequencing Center for Infectious Disease"/>
            <person name="Wu L."/>
            <person name="Ma J."/>
        </authorList>
    </citation>
    <scope>NUCLEOTIDE SEQUENCE [LARGE SCALE GENOMIC DNA]</scope>
    <source>
        <strain evidence="2">KCTC 52274</strain>
    </source>
</reference>
<accession>A0ABW5LGK9</accession>
<dbReference type="RefSeq" id="WP_378291919.1">
    <property type="nucleotide sequence ID" value="NZ_JBHULE010000019.1"/>
</dbReference>
<name>A0ABW5LGK9_9FLAO</name>
<comment type="caution">
    <text evidence="1">The sequence shown here is derived from an EMBL/GenBank/DDBJ whole genome shotgun (WGS) entry which is preliminary data.</text>
</comment>
<protein>
    <submittedName>
        <fullName evidence="1">Uncharacterized protein</fullName>
    </submittedName>
</protein>
<keyword evidence="2" id="KW-1185">Reference proteome</keyword>
<gene>
    <name evidence="1" type="ORF">ACFSR1_09600</name>
</gene>
<dbReference type="EMBL" id="JBHULE010000019">
    <property type="protein sequence ID" value="MFD2562918.1"/>
    <property type="molecule type" value="Genomic_DNA"/>
</dbReference>
<proteinExistence type="predicted"/>